<organism evidence="2 3">
    <name type="scientific">Fusobacterium vincentii ATCC 49256</name>
    <dbReference type="NCBI Taxonomy" id="209882"/>
    <lineage>
        <taxon>Bacteria</taxon>
        <taxon>Fusobacteriati</taxon>
        <taxon>Fusobacteriota</taxon>
        <taxon>Fusobacteriia</taxon>
        <taxon>Fusobacteriales</taxon>
        <taxon>Fusobacteriaceae</taxon>
        <taxon>Fusobacterium</taxon>
    </lineage>
</organism>
<name>Q7P3X3_FUSVC</name>
<comment type="caution">
    <text evidence="2">The sequence shown here is derived from an EMBL/GenBank/DDBJ whole genome shotgun (WGS) entry which is preliminary data.</text>
</comment>
<dbReference type="InterPro" id="IPR010827">
    <property type="entry name" value="BamA/TamA_POTRA"/>
</dbReference>
<protein>
    <submittedName>
        <fullName evidence="2">Outer membrane protein</fullName>
    </submittedName>
</protein>
<proteinExistence type="predicted"/>
<dbReference type="GO" id="GO:0019867">
    <property type="term" value="C:outer membrane"/>
    <property type="evidence" value="ECO:0007669"/>
    <property type="project" value="InterPro"/>
</dbReference>
<sequence>MVTKQKGNRRTPNDDVLKTKDYVIDREIEIQPGKIFNVKEYDATVDNLMRLGIFKNVKYEGQIYPQENPEGKLNLN</sequence>
<gene>
    <name evidence="2" type="ORF">FNV0254</name>
</gene>
<reference evidence="2 3" key="1">
    <citation type="journal article" date="2003" name="Genome Res.">
        <title>Genome analysis of F. nucleatum sub spp vincentii and its comparison with the genome of F. nucleatum ATCC 25586.</title>
        <authorList>
            <person name="Kapatral V."/>
            <person name="Ivanova N."/>
            <person name="Anderson I."/>
            <person name="Reznik G."/>
            <person name="Bhattacharyya A."/>
            <person name="Gardner W.L."/>
            <person name="Mikhailova N."/>
            <person name="Lapidus A."/>
            <person name="Larsen N."/>
            <person name="D'Souza M."/>
            <person name="Walunas T."/>
            <person name="Haselkorn R."/>
            <person name="Overbeek R."/>
            <person name="Kyrpides N."/>
        </authorList>
    </citation>
    <scope>NUCLEOTIDE SEQUENCE [LARGE SCALE GENOMIC DNA]</scope>
    <source>
        <strain evidence="2 3">ATCC 49256</strain>
    </source>
</reference>
<dbReference type="Proteomes" id="UP000006454">
    <property type="component" value="Unassembled WGS sequence"/>
</dbReference>
<dbReference type="AlphaFoldDB" id="Q7P3X3"/>
<dbReference type="EMBL" id="AABF01000161">
    <property type="protein sequence ID" value="EAA23296.1"/>
    <property type="molecule type" value="Genomic_DNA"/>
</dbReference>
<evidence type="ECO:0000313" key="2">
    <source>
        <dbReference type="EMBL" id="EAA23296.1"/>
    </source>
</evidence>
<evidence type="ECO:0000313" key="3">
    <source>
        <dbReference type="Proteomes" id="UP000006454"/>
    </source>
</evidence>
<evidence type="ECO:0000259" key="1">
    <source>
        <dbReference type="Pfam" id="PF07244"/>
    </source>
</evidence>
<accession>Q7P3X3</accession>
<dbReference type="Gene3D" id="3.10.20.310">
    <property type="entry name" value="membrane protein fhac"/>
    <property type="match status" value="1"/>
</dbReference>
<dbReference type="Pfam" id="PF07244">
    <property type="entry name" value="POTRA"/>
    <property type="match status" value="1"/>
</dbReference>
<feature type="domain" description="POTRA" evidence="1">
    <location>
        <begin position="17"/>
        <end position="70"/>
    </location>
</feature>